<keyword evidence="4" id="KW-0547">Nucleotide-binding</keyword>
<keyword evidence="3" id="KW-0677">Repeat</keyword>
<organism evidence="8 9">
    <name type="scientific">Ananas comosus</name>
    <name type="common">Pineapple</name>
    <name type="synonym">Ananas ananas</name>
    <dbReference type="NCBI Taxonomy" id="4615"/>
    <lineage>
        <taxon>Eukaryota</taxon>
        <taxon>Viridiplantae</taxon>
        <taxon>Streptophyta</taxon>
        <taxon>Embryophyta</taxon>
        <taxon>Tracheophyta</taxon>
        <taxon>Spermatophyta</taxon>
        <taxon>Magnoliopsida</taxon>
        <taxon>Liliopsida</taxon>
        <taxon>Poales</taxon>
        <taxon>Bromeliaceae</taxon>
        <taxon>Bromelioideae</taxon>
        <taxon>Ananas</taxon>
    </lineage>
</organism>
<evidence type="ECO:0000256" key="5">
    <source>
        <dbReference type="ARBA" id="ARBA00022821"/>
    </source>
</evidence>
<dbReference type="SUPFAM" id="SSF52058">
    <property type="entry name" value="L domain-like"/>
    <property type="match status" value="1"/>
</dbReference>
<accession>A0A199W1M9</accession>
<dbReference type="AlphaFoldDB" id="A0A199W1M9"/>
<dbReference type="GO" id="GO:0005524">
    <property type="term" value="F:ATP binding"/>
    <property type="evidence" value="ECO:0007669"/>
    <property type="project" value="UniProtKB-KW"/>
</dbReference>
<keyword evidence="5" id="KW-0611">Plant defense</keyword>
<dbReference type="EMBL" id="LSRQ01000380">
    <property type="protein sequence ID" value="OAY83166.1"/>
    <property type="molecule type" value="Genomic_DNA"/>
</dbReference>
<evidence type="ECO:0000256" key="4">
    <source>
        <dbReference type="ARBA" id="ARBA00022741"/>
    </source>
</evidence>
<evidence type="ECO:0000256" key="1">
    <source>
        <dbReference type="ARBA" id="ARBA00008894"/>
    </source>
</evidence>
<dbReference type="Proteomes" id="UP000092600">
    <property type="component" value="Unassembled WGS sequence"/>
</dbReference>
<dbReference type="Pfam" id="PF18052">
    <property type="entry name" value="Rx_N"/>
    <property type="match status" value="1"/>
</dbReference>
<dbReference type="Gene3D" id="3.80.10.10">
    <property type="entry name" value="Ribonuclease Inhibitor"/>
    <property type="match status" value="1"/>
</dbReference>
<evidence type="ECO:0000256" key="6">
    <source>
        <dbReference type="ARBA" id="ARBA00022840"/>
    </source>
</evidence>
<dbReference type="InterPro" id="IPR032675">
    <property type="entry name" value="LRR_dom_sf"/>
</dbReference>
<evidence type="ECO:0000256" key="3">
    <source>
        <dbReference type="ARBA" id="ARBA00022737"/>
    </source>
</evidence>
<dbReference type="GO" id="GO:0006952">
    <property type="term" value="P:defense response"/>
    <property type="evidence" value="ECO:0007669"/>
    <property type="project" value="UniProtKB-KW"/>
</dbReference>
<dbReference type="PANTHER" id="PTHR36766">
    <property type="entry name" value="PLANT BROAD-SPECTRUM MILDEW RESISTANCE PROTEIN RPW8"/>
    <property type="match status" value="1"/>
</dbReference>
<comment type="similarity">
    <text evidence="1">Belongs to the disease resistance NB-LRR family.</text>
</comment>
<evidence type="ECO:0000313" key="9">
    <source>
        <dbReference type="Proteomes" id="UP000092600"/>
    </source>
</evidence>
<proteinExistence type="inferred from homology"/>
<sequence length="302" mass="33838">MAEGIAFDLVKGVLGKLGSALWDEIGLLRSFKDDADDLRSNFSAIQAVLLDAEERSSAGKETHALRHWLRKLKDAAYDADDLLDEIRTQQQYPEVQNHQHQPAGKLSSMPVLREWVTVLTVDDEEGRRERVPLFPCLTGLWLKECPQLRPEPCVPPSVKYVTISRASKENLSLILERAMPFGGGDAAVSPQPPPDKGLRSLGIDECQQLTCLPESLRGLTSLQRLRISDCEDLERIEDWLGELSDLQSLSIWKCGSLRYLPAHKMTALQELDINKCPLLFDADGRFVDTSVDHIKNVEVDGR</sequence>
<protein>
    <submittedName>
        <fullName evidence="8">Putative disease resistance protein RGA1</fullName>
    </submittedName>
</protein>
<dbReference type="InterPro" id="IPR041118">
    <property type="entry name" value="Rx_N"/>
</dbReference>
<evidence type="ECO:0000256" key="2">
    <source>
        <dbReference type="ARBA" id="ARBA00022614"/>
    </source>
</evidence>
<reference evidence="8 9" key="1">
    <citation type="journal article" date="2016" name="DNA Res.">
        <title>The draft genome of MD-2 pineapple using hybrid error correction of long reads.</title>
        <authorList>
            <person name="Redwan R.M."/>
            <person name="Saidin A."/>
            <person name="Kumar S.V."/>
        </authorList>
    </citation>
    <scope>NUCLEOTIDE SEQUENCE [LARGE SCALE GENOMIC DNA]</scope>
    <source>
        <strain evidence="9">cv. MD2</strain>
        <tissue evidence="8">Leaf</tissue>
    </source>
</reference>
<comment type="caution">
    <text evidence="8">The sequence shown here is derived from an EMBL/GenBank/DDBJ whole genome shotgun (WGS) entry which is preliminary data.</text>
</comment>
<keyword evidence="2" id="KW-0433">Leucine-rich repeat</keyword>
<name>A0A199W1M9_ANACO</name>
<feature type="domain" description="Disease resistance N-terminal" evidence="7">
    <location>
        <begin position="10"/>
        <end position="94"/>
    </location>
</feature>
<gene>
    <name evidence="8" type="ORF">ACMD2_17538</name>
</gene>
<keyword evidence="6" id="KW-0067">ATP-binding</keyword>
<dbReference type="PANTHER" id="PTHR36766:SF70">
    <property type="entry name" value="DISEASE RESISTANCE PROTEIN RGA4"/>
    <property type="match status" value="1"/>
</dbReference>
<evidence type="ECO:0000313" key="8">
    <source>
        <dbReference type="EMBL" id="OAY83166.1"/>
    </source>
</evidence>
<dbReference type="Gene3D" id="1.20.5.4130">
    <property type="match status" value="1"/>
</dbReference>
<evidence type="ECO:0000259" key="7">
    <source>
        <dbReference type="Pfam" id="PF18052"/>
    </source>
</evidence>